<organism evidence="3 4">
    <name type="scientific">Dyella flagellata</name>
    <dbReference type="NCBI Taxonomy" id="1867833"/>
    <lineage>
        <taxon>Bacteria</taxon>
        <taxon>Pseudomonadati</taxon>
        <taxon>Pseudomonadota</taxon>
        <taxon>Gammaproteobacteria</taxon>
        <taxon>Lysobacterales</taxon>
        <taxon>Rhodanobacteraceae</taxon>
        <taxon>Dyella</taxon>
    </lineage>
</organism>
<dbReference type="InterPro" id="IPR046847">
    <property type="entry name" value="Xre-like_HTH"/>
</dbReference>
<comment type="caution">
    <text evidence="3">The sequence shown here is derived from an EMBL/GenBank/DDBJ whole genome shotgun (WGS) entry which is preliminary data.</text>
</comment>
<dbReference type="InterPro" id="IPR024467">
    <property type="entry name" value="Xre/MbcA/ParS-like_toxin-bd"/>
</dbReference>
<evidence type="ECO:0008006" key="5">
    <source>
        <dbReference type="Google" id="ProtNLM"/>
    </source>
</evidence>
<gene>
    <name evidence="3" type="ORF">GCM10007898_42440</name>
</gene>
<proteinExistence type="predicted"/>
<dbReference type="Pfam" id="PF09722">
    <property type="entry name" value="Xre_MbcA_ParS_C"/>
    <property type="match status" value="1"/>
</dbReference>
<keyword evidence="4" id="KW-1185">Reference proteome</keyword>
<name>A0ABQ5XHY9_9GAMM</name>
<dbReference type="Proteomes" id="UP001156627">
    <property type="component" value="Unassembled WGS sequence"/>
</dbReference>
<feature type="domain" description="Antitoxin Xre-like helix-turn-helix" evidence="2">
    <location>
        <begin position="25"/>
        <end position="83"/>
    </location>
</feature>
<evidence type="ECO:0000313" key="4">
    <source>
        <dbReference type="Proteomes" id="UP001156627"/>
    </source>
</evidence>
<reference evidence="4" key="1">
    <citation type="journal article" date="2019" name="Int. J. Syst. Evol. Microbiol.">
        <title>The Global Catalogue of Microorganisms (GCM) 10K type strain sequencing project: providing services to taxonomists for standard genome sequencing and annotation.</title>
        <authorList>
            <consortium name="The Broad Institute Genomics Platform"/>
            <consortium name="The Broad Institute Genome Sequencing Center for Infectious Disease"/>
            <person name="Wu L."/>
            <person name="Ma J."/>
        </authorList>
    </citation>
    <scope>NUCLEOTIDE SEQUENCE [LARGE SCALE GENOMIC DNA]</scope>
    <source>
        <strain evidence="4">NBRC 111981</strain>
    </source>
</reference>
<evidence type="ECO:0000259" key="2">
    <source>
        <dbReference type="Pfam" id="PF20432"/>
    </source>
</evidence>
<evidence type="ECO:0000313" key="3">
    <source>
        <dbReference type="EMBL" id="GLQ90668.1"/>
    </source>
</evidence>
<feature type="domain" description="Antitoxin Xre/MbcA/ParS-like toxin-binding" evidence="1">
    <location>
        <begin position="87"/>
        <end position="140"/>
    </location>
</feature>
<protein>
    <recommendedName>
        <fullName evidence="5">DUF2384 domain-containing protein</fullName>
    </recommendedName>
</protein>
<evidence type="ECO:0000259" key="1">
    <source>
        <dbReference type="Pfam" id="PF09722"/>
    </source>
</evidence>
<sequence>MTQALLGEFVVTAHALTRPSPAEELSGPALRAFFNMAERWHLRIAEQRTLLGEPPESTFYKWKRHQDGALGRDTLERISYLLGIYKALQILFPNAEQADAWLHKPNRSPLFGGQSALDRMLSGNVGDLYVVRQYLDAQRGW</sequence>
<dbReference type="Pfam" id="PF20432">
    <property type="entry name" value="Xre-like-HTH"/>
    <property type="match status" value="1"/>
</dbReference>
<accession>A0ABQ5XHY9</accession>
<dbReference type="EMBL" id="BSOA01000050">
    <property type="protein sequence ID" value="GLQ90668.1"/>
    <property type="molecule type" value="Genomic_DNA"/>
</dbReference>